<evidence type="ECO:0000313" key="1">
    <source>
        <dbReference type="EMBL" id="QUV93319.1"/>
    </source>
</evidence>
<dbReference type="EMBL" id="CP072642">
    <property type="protein sequence ID" value="QUV93319.1"/>
    <property type="molecule type" value="Genomic_DNA"/>
</dbReference>
<evidence type="ECO:0000313" key="2">
    <source>
        <dbReference type="Proteomes" id="UP000677668"/>
    </source>
</evidence>
<sequence>MGSVWGTSLLVLLGLLSVACQPTPQQRYDESTLQTALVERIARGEVRLERLGMARRPEHPFFGRIVEISLRNTSNRPILIAIEPGQLLRSRSPETTDLVVTSREEIALDVGQVAQREIEVFSLSRRKLSMTRETVYDLGNLLEGDTYTFVTCFAANRPAEPPPPPPGSGLPPQKLDLTPVQLALWCVADSLDRQALLEGIALNPLLKGGEYGRSRDYFDGQAKYVQGLLDSCGLAKYKF</sequence>
<keyword evidence="2" id="KW-1185">Reference proteome</keyword>
<reference evidence="1 2" key="1">
    <citation type="submission" date="2021-03" db="EMBL/GenBank/DDBJ databases">
        <title>Genomic and phenotypic characterization of Chloracidobacterium isolates provides evidence for multiple species.</title>
        <authorList>
            <person name="Saini M.K."/>
            <person name="Costas A.M.G."/>
            <person name="Tank M."/>
            <person name="Bryant D.A."/>
        </authorList>
    </citation>
    <scope>NUCLEOTIDE SEQUENCE [LARGE SCALE GENOMIC DNA]</scope>
    <source>
        <strain evidence="1 2">N</strain>
    </source>
</reference>
<dbReference type="RefSeq" id="WP_211421711.1">
    <property type="nucleotide sequence ID" value="NZ_CP072642.1"/>
</dbReference>
<dbReference type="Proteomes" id="UP000677668">
    <property type="component" value="Chromosome 1"/>
</dbReference>
<gene>
    <name evidence="1" type="ORF">J8C05_08020</name>
</gene>
<proteinExistence type="predicted"/>
<accession>A0ABX8AX99</accession>
<organism evidence="1 2">
    <name type="scientific">Chloracidobacterium sp. N</name>
    <dbReference type="NCBI Taxonomy" id="2821540"/>
    <lineage>
        <taxon>Bacteria</taxon>
        <taxon>Pseudomonadati</taxon>
        <taxon>Acidobacteriota</taxon>
        <taxon>Terriglobia</taxon>
        <taxon>Terriglobales</taxon>
        <taxon>Acidobacteriaceae</taxon>
        <taxon>Chloracidobacterium</taxon>
        <taxon>Chloracidobacterium aggregatum</taxon>
    </lineage>
</organism>
<name>A0ABX8AX99_9BACT</name>
<protein>
    <recommendedName>
        <fullName evidence="3">Lipoprotein</fullName>
    </recommendedName>
</protein>
<evidence type="ECO:0008006" key="3">
    <source>
        <dbReference type="Google" id="ProtNLM"/>
    </source>
</evidence>